<accession>A0A5J5BFC9</accession>
<dbReference type="EMBL" id="CM018036">
    <property type="protein sequence ID" value="KAA8541444.1"/>
    <property type="molecule type" value="Genomic_DNA"/>
</dbReference>
<sequence>MMAPNQDVPLKGTIMVDRVADVFFEILRRRYEAAESALCCDAGVDGEGEGSEIEKDIEGVLEVGFHSPVMVRLGE</sequence>
<evidence type="ECO:0000313" key="2">
    <source>
        <dbReference type="Proteomes" id="UP000325577"/>
    </source>
</evidence>
<dbReference type="Proteomes" id="UP000325577">
    <property type="component" value="Linkage Group LG13"/>
</dbReference>
<evidence type="ECO:0000313" key="1">
    <source>
        <dbReference type="EMBL" id="KAA8541444.1"/>
    </source>
</evidence>
<dbReference type="AlphaFoldDB" id="A0A5J5BFC9"/>
<keyword evidence="2" id="KW-1185">Reference proteome</keyword>
<reference evidence="1 2" key="1">
    <citation type="submission" date="2019-09" db="EMBL/GenBank/DDBJ databases">
        <title>A chromosome-level genome assembly of the Chinese tupelo Nyssa sinensis.</title>
        <authorList>
            <person name="Yang X."/>
            <person name="Kang M."/>
            <person name="Yang Y."/>
            <person name="Xiong H."/>
            <person name="Wang M."/>
            <person name="Zhang Z."/>
            <person name="Wang Z."/>
            <person name="Wu H."/>
            <person name="Ma T."/>
            <person name="Liu J."/>
            <person name="Xi Z."/>
        </authorList>
    </citation>
    <scope>NUCLEOTIDE SEQUENCE [LARGE SCALE GENOMIC DNA]</scope>
    <source>
        <strain evidence="1">J267</strain>
        <tissue evidence="1">Leaf</tissue>
    </source>
</reference>
<gene>
    <name evidence="1" type="ORF">F0562_025407</name>
</gene>
<name>A0A5J5BFC9_9ASTE</name>
<protein>
    <submittedName>
        <fullName evidence="1">Uncharacterized protein</fullName>
    </submittedName>
</protein>
<proteinExistence type="predicted"/>
<organism evidence="1 2">
    <name type="scientific">Nyssa sinensis</name>
    <dbReference type="NCBI Taxonomy" id="561372"/>
    <lineage>
        <taxon>Eukaryota</taxon>
        <taxon>Viridiplantae</taxon>
        <taxon>Streptophyta</taxon>
        <taxon>Embryophyta</taxon>
        <taxon>Tracheophyta</taxon>
        <taxon>Spermatophyta</taxon>
        <taxon>Magnoliopsida</taxon>
        <taxon>eudicotyledons</taxon>
        <taxon>Gunneridae</taxon>
        <taxon>Pentapetalae</taxon>
        <taxon>asterids</taxon>
        <taxon>Cornales</taxon>
        <taxon>Nyssaceae</taxon>
        <taxon>Nyssa</taxon>
    </lineage>
</organism>